<evidence type="ECO:0000313" key="2">
    <source>
        <dbReference type="Proteomes" id="UP001342314"/>
    </source>
</evidence>
<organism evidence="1 2">
    <name type="scientific">Rhodotorula paludigena</name>
    <dbReference type="NCBI Taxonomy" id="86838"/>
    <lineage>
        <taxon>Eukaryota</taxon>
        <taxon>Fungi</taxon>
        <taxon>Dikarya</taxon>
        <taxon>Basidiomycota</taxon>
        <taxon>Pucciniomycotina</taxon>
        <taxon>Microbotryomycetes</taxon>
        <taxon>Sporidiobolales</taxon>
        <taxon>Sporidiobolaceae</taxon>
        <taxon>Rhodotorula</taxon>
    </lineage>
</organism>
<dbReference type="AlphaFoldDB" id="A0AAV5GPS0"/>
<keyword evidence="2" id="KW-1185">Reference proteome</keyword>
<dbReference type="EMBL" id="BQKY01000010">
    <property type="protein sequence ID" value="GJN91919.1"/>
    <property type="molecule type" value="Genomic_DNA"/>
</dbReference>
<dbReference type="Proteomes" id="UP001342314">
    <property type="component" value="Unassembled WGS sequence"/>
</dbReference>
<protein>
    <submittedName>
        <fullName evidence="1">Uncharacterized protein</fullName>
    </submittedName>
</protein>
<gene>
    <name evidence="1" type="ORF">Rhopal_004944-T1</name>
</gene>
<reference evidence="1 2" key="1">
    <citation type="submission" date="2021-12" db="EMBL/GenBank/DDBJ databases">
        <title>High titer production of polyol ester of fatty acids by Rhodotorula paludigena BS15 towards product separation-free biomass refinery.</title>
        <authorList>
            <person name="Mano J."/>
            <person name="Ono H."/>
            <person name="Tanaka T."/>
            <person name="Naito K."/>
            <person name="Sushida H."/>
            <person name="Ike M."/>
            <person name="Tokuyasu K."/>
            <person name="Kitaoka M."/>
        </authorList>
    </citation>
    <scope>NUCLEOTIDE SEQUENCE [LARGE SCALE GENOMIC DNA]</scope>
    <source>
        <strain evidence="1 2">BS15</strain>
    </source>
</reference>
<accession>A0AAV5GPS0</accession>
<name>A0AAV5GPS0_9BASI</name>
<evidence type="ECO:0000313" key="1">
    <source>
        <dbReference type="EMBL" id="GJN91919.1"/>
    </source>
</evidence>
<proteinExistence type="predicted"/>
<sequence>MKSAKWSNVQKCHDKAKTTLEKQWCGVEKDAWLTQSLLARLQWYYNHIQKEHNRNKPFSERIQPWPGQRALEADFCCVTLDWSGIFVQARNICFHYEQHGKHAGDGEAAQVWLDGFHGDVMQYIANEDFHKLSTEISKVLHLIFTHFVRGDVTSATISDGSFQFGHEDIPSRDIRLSSICLIAIVKYAELKGPRIVLVLL</sequence>
<comment type="caution">
    <text evidence="1">The sequence shown here is derived from an EMBL/GenBank/DDBJ whole genome shotgun (WGS) entry which is preliminary data.</text>
</comment>